<dbReference type="Proteomes" id="UP000499080">
    <property type="component" value="Unassembled WGS sequence"/>
</dbReference>
<name>A0A4Y2RWY8_ARAVE</name>
<accession>A0A4Y2RWY8</accession>
<sequence length="85" mass="9651">MFLRSTAVAACQLRNRTEEQVRETAAAENQQIQPENRLPFGESVPKRRKVGKKCHSIARYSSCTRAEVKGKRIPGRAYVPPIRKV</sequence>
<keyword evidence="2" id="KW-1185">Reference proteome</keyword>
<organism evidence="1 2">
    <name type="scientific">Araneus ventricosus</name>
    <name type="common">Orbweaver spider</name>
    <name type="synonym">Epeira ventricosa</name>
    <dbReference type="NCBI Taxonomy" id="182803"/>
    <lineage>
        <taxon>Eukaryota</taxon>
        <taxon>Metazoa</taxon>
        <taxon>Ecdysozoa</taxon>
        <taxon>Arthropoda</taxon>
        <taxon>Chelicerata</taxon>
        <taxon>Arachnida</taxon>
        <taxon>Araneae</taxon>
        <taxon>Araneomorphae</taxon>
        <taxon>Entelegynae</taxon>
        <taxon>Araneoidea</taxon>
        <taxon>Araneidae</taxon>
        <taxon>Araneus</taxon>
    </lineage>
</organism>
<dbReference type="AlphaFoldDB" id="A0A4Y2RWY8"/>
<reference evidence="1 2" key="1">
    <citation type="journal article" date="2019" name="Sci. Rep.">
        <title>Orb-weaving spider Araneus ventricosus genome elucidates the spidroin gene catalogue.</title>
        <authorList>
            <person name="Kono N."/>
            <person name="Nakamura H."/>
            <person name="Ohtoshi R."/>
            <person name="Moran D.A.P."/>
            <person name="Shinohara A."/>
            <person name="Yoshida Y."/>
            <person name="Fujiwara M."/>
            <person name="Mori M."/>
            <person name="Tomita M."/>
            <person name="Arakawa K."/>
        </authorList>
    </citation>
    <scope>NUCLEOTIDE SEQUENCE [LARGE SCALE GENOMIC DNA]</scope>
</reference>
<comment type="caution">
    <text evidence="1">The sequence shown here is derived from an EMBL/GenBank/DDBJ whole genome shotgun (WGS) entry which is preliminary data.</text>
</comment>
<evidence type="ECO:0000313" key="2">
    <source>
        <dbReference type="Proteomes" id="UP000499080"/>
    </source>
</evidence>
<gene>
    <name evidence="1" type="ORF">AVEN_84346_1</name>
</gene>
<evidence type="ECO:0000313" key="1">
    <source>
        <dbReference type="EMBL" id="GBN79916.1"/>
    </source>
</evidence>
<dbReference type="EMBL" id="BGPR01018703">
    <property type="protein sequence ID" value="GBN79916.1"/>
    <property type="molecule type" value="Genomic_DNA"/>
</dbReference>
<protein>
    <submittedName>
        <fullName evidence="1">Uncharacterized protein</fullName>
    </submittedName>
</protein>
<proteinExistence type="predicted"/>